<evidence type="ECO:0000256" key="4">
    <source>
        <dbReference type="ARBA" id="ARBA00022989"/>
    </source>
</evidence>
<evidence type="ECO:0000256" key="1">
    <source>
        <dbReference type="ARBA" id="ARBA00004651"/>
    </source>
</evidence>
<evidence type="ECO:0000256" key="6">
    <source>
        <dbReference type="SAM" id="Phobius"/>
    </source>
</evidence>
<dbReference type="PANTHER" id="PTHR32196:SF72">
    <property type="entry name" value="RIBOSE IMPORT PERMEASE PROTEIN RBSC"/>
    <property type="match status" value="1"/>
</dbReference>
<evidence type="ECO:0000256" key="5">
    <source>
        <dbReference type="ARBA" id="ARBA00023136"/>
    </source>
</evidence>
<dbReference type="Pfam" id="PF02653">
    <property type="entry name" value="BPD_transp_2"/>
    <property type="match status" value="1"/>
</dbReference>
<feature type="transmembrane region" description="Helical" evidence="6">
    <location>
        <begin position="111"/>
        <end position="132"/>
    </location>
</feature>
<dbReference type="AlphaFoldDB" id="A0A7C1FT59"/>
<protein>
    <submittedName>
        <fullName evidence="7">ABC transporter permease</fullName>
    </submittedName>
</protein>
<feature type="transmembrane region" description="Helical" evidence="6">
    <location>
        <begin position="78"/>
        <end position="99"/>
    </location>
</feature>
<keyword evidence="4 6" id="KW-1133">Transmembrane helix</keyword>
<dbReference type="GO" id="GO:0022857">
    <property type="term" value="F:transmembrane transporter activity"/>
    <property type="evidence" value="ECO:0007669"/>
    <property type="project" value="InterPro"/>
</dbReference>
<comment type="subcellular location">
    <subcellularLocation>
        <location evidence="1">Cell membrane</location>
        <topology evidence="1">Multi-pass membrane protein</topology>
    </subcellularLocation>
</comment>
<feature type="transmembrane region" description="Helical" evidence="6">
    <location>
        <begin position="54"/>
        <end position="71"/>
    </location>
</feature>
<reference evidence="7" key="1">
    <citation type="journal article" date="2020" name="mSystems">
        <title>Genome- and Community-Level Interaction Insights into Carbon Utilization and Element Cycling Functions of Hydrothermarchaeota in Hydrothermal Sediment.</title>
        <authorList>
            <person name="Zhou Z."/>
            <person name="Liu Y."/>
            <person name="Xu W."/>
            <person name="Pan J."/>
            <person name="Luo Z.H."/>
            <person name="Li M."/>
        </authorList>
    </citation>
    <scope>NUCLEOTIDE SEQUENCE [LARGE SCALE GENOMIC DNA]</scope>
    <source>
        <strain evidence="7">SpSt-289</strain>
    </source>
</reference>
<evidence type="ECO:0000256" key="3">
    <source>
        <dbReference type="ARBA" id="ARBA00022692"/>
    </source>
</evidence>
<gene>
    <name evidence="7" type="ORF">ENQ20_05590</name>
</gene>
<keyword evidence="2" id="KW-1003">Cell membrane</keyword>
<keyword evidence="5 6" id="KW-0472">Membrane</keyword>
<feature type="transmembrane region" description="Helical" evidence="6">
    <location>
        <begin position="239"/>
        <end position="256"/>
    </location>
</feature>
<organism evidence="7">
    <name type="scientific">Caldilinea aerophila</name>
    <dbReference type="NCBI Taxonomy" id="133453"/>
    <lineage>
        <taxon>Bacteria</taxon>
        <taxon>Bacillati</taxon>
        <taxon>Chloroflexota</taxon>
        <taxon>Caldilineae</taxon>
        <taxon>Caldilineales</taxon>
        <taxon>Caldilineaceae</taxon>
        <taxon>Caldilinea</taxon>
    </lineage>
</organism>
<dbReference type="InterPro" id="IPR001851">
    <property type="entry name" value="ABC_transp_permease"/>
</dbReference>
<evidence type="ECO:0000313" key="7">
    <source>
        <dbReference type="EMBL" id="HDX30951.1"/>
    </source>
</evidence>
<feature type="transmembrane region" description="Helical" evidence="6">
    <location>
        <begin position="276"/>
        <end position="306"/>
    </location>
</feature>
<comment type="caution">
    <text evidence="7">The sequence shown here is derived from an EMBL/GenBank/DDBJ whole genome shotgun (WGS) entry which is preliminary data.</text>
</comment>
<accession>A0A7C1FT59</accession>
<feature type="transmembrane region" description="Helical" evidence="6">
    <location>
        <begin position="180"/>
        <end position="208"/>
    </location>
</feature>
<proteinExistence type="predicted"/>
<dbReference type="GO" id="GO:0005886">
    <property type="term" value="C:plasma membrane"/>
    <property type="evidence" value="ECO:0007669"/>
    <property type="project" value="UniProtKB-SubCell"/>
</dbReference>
<keyword evidence="3 6" id="KW-0812">Transmembrane</keyword>
<dbReference type="PANTHER" id="PTHR32196">
    <property type="entry name" value="ABC TRANSPORTER PERMEASE PROTEIN YPHD-RELATED-RELATED"/>
    <property type="match status" value="1"/>
</dbReference>
<sequence length="344" mass="35616">MSSTLTQPRFGLETLRRWAVQMGALLALLLLVGYLALATPHFLTPGNIANVARQTAVTTILAAGQTFVILCGGIDLSVAATAGLSASVAAVLMTSQVWILGIPIGPVPFGVGMVIALLVGLLVGLLNGLIITKGRIPDFIATLGTLTTMRGIALLVTGGLPVPSHLTAIELRGYLPPELIWMGAGDVAGIPVAGLIALGVILLGWLLLRYTAFGRAVYAVGGNREAARVSGINIDRTKIMVYMLSGLLAALAGMVLTGRLNSANALMGEGEELRSIAATVIGGANLFGGQGSLLGTLIGALVIGVLGNGLNLLNVSAFWQRVIQGLVIIGVVLFDQWRRRRFGA</sequence>
<dbReference type="EMBL" id="DSMG01000062">
    <property type="protein sequence ID" value="HDX30951.1"/>
    <property type="molecule type" value="Genomic_DNA"/>
</dbReference>
<dbReference type="CDD" id="cd06579">
    <property type="entry name" value="TM_PBP1_transp_AraH_like"/>
    <property type="match status" value="1"/>
</dbReference>
<evidence type="ECO:0000256" key="2">
    <source>
        <dbReference type="ARBA" id="ARBA00022475"/>
    </source>
</evidence>
<name>A0A7C1FT59_9CHLR</name>